<evidence type="ECO:0000313" key="3">
    <source>
        <dbReference type="EMBL" id="CUH60834.1"/>
    </source>
</evidence>
<dbReference type="PANTHER" id="PTHR33498:SF1">
    <property type="entry name" value="TRANSPOSASE FOR INSERTION SEQUENCE ELEMENT IS1557"/>
    <property type="match status" value="1"/>
</dbReference>
<dbReference type="Pfam" id="PF14690">
    <property type="entry name" value="Zn_ribbon_ISL3"/>
    <property type="match status" value="1"/>
</dbReference>
<dbReference type="EMBL" id="CYRX01000030">
    <property type="protein sequence ID" value="CUH60834.1"/>
    <property type="molecule type" value="Genomic_DNA"/>
</dbReference>
<proteinExistence type="predicted"/>
<evidence type="ECO:0000259" key="2">
    <source>
        <dbReference type="Pfam" id="PF14690"/>
    </source>
</evidence>
<sequence length="214" mass="24114">MSSKKHWSPGAEVSVQCVERSDFGGWIVSGSLTPSGICPDCGLHSRRRHGWRRRRLQDYPAHGEEVTVDLAICRWRCLAPACPRRTFADQLTSIAHPFARSTSRVGEIVSHLGHATGGRPAERLLHRLGLGVSDYTVLRQLKKRAQGTAKPPTVIGIDDWSWRKSQTYGTIIVDLERRVVIDILEDRDVVTCTNWLKRHPEVKVISRDRCGLYA</sequence>
<dbReference type="InterPro" id="IPR047951">
    <property type="entry name" value="Transpos_ISL3"/>
</dbReference>
<dbReference type="PANTHER" id="PTHR33498">
    <property type="entry name" value="TRANSPOSASE FOR INSERTION SEQUENCE ELEMENT IS1557"/>
    <property type="match status" value="1"/>
</dbReference>
<reference evidence="3 4" key="1">
    <citation type="submission" date="2015-09" db="EMBL/GenBank/DDBJ databases">
        <authorList>
            <consortium name="Swine Surveillance"/>
        </authorList>
    </citation>
    <scope>NUCLEOTIDE SEQUENCE [LARGE SCALE GENOMIC DNA]</scope>
    <source>
        <strain evidence="3 4">CECT 5294</strain>
    </source>
</reference>
<dbReference type="Proteomes" id="UP000051298">
    <property type="component" value="Unassembled WGS sequence"/>
</dbReference>
<feature type="domain" description="Transposase IS204/IS1001/IS1096/IS1165 DDE" evidence="1">
    <location>
        <begin position="155"/>
        <end position="205"/>
    </location>
</feature>
<evidence type="ECO:0000313" key="4">
    <source>
        <dbReference type="Proteomes" id="UP000051298"/>
    </source>
</evidence>
<organism evidence="3 4">
    <name type="scientific">Thalassobacter stenotrophicus</name>
    <dbReference type="NCBI Taxonomy" id="266809"/>
    <lineage>
        <taxon>Bacteria</taxon>
        <taxon>Pseudomonadati</taxon>
        <taxon>Pseudomonadota</taxon>
        <taxon>Alphaproteobacteria</taxon>
        <taxon>Rhodobacterales</taxon>
        <taxon>Roseobacteraceae</taxon>
        <taxon>Thalassobacter</taxon>
    </lineage>
</organism>
<accession>A0A0N7LTJ0</accession>
<evidence type="ECO:0000259" key="1">
    <source>
        <dbReference type="Pfam" id="PF01610"/>
    </source>
</evidence>
<protein>
    <submittedName>
        <fullName evidence="3">Transposase</fullName>
    </submittedName>
</protein>
<dbReference type="Pfam" id="PF01610">
    <property type="entry name" value="DDE_Tnp_ISL3"/>
    <property type="match status" value="1"/>
</dbReference>
<dbReference type="AlphaFoldDB" id="A0A0N7LTJ0"/>
<dbReference type="InterPro" id="IPR029261">
    <property type="entry name" value="Transposase_Znf"/>
</dbReference>
<feature type="domain" description="Transposase IS204/IS1001/IS1096/IS1165 zinc-finger" evidence="2">
    <location>
        <begin position="36"/>
        <end position="78"/>
    </location>
</feature>
<dbReference type="InterPro" id="IPR002560">
    <property type="entry name" value="Transposase_DDE"/>
</dbReference>
<name>A0A0N7LTJ0_9RHOB</name>
<gene>
    <name evidence="3" type="ORF">THS5294_02130</name>
</gene>